<dbReference type="RefSeq" id="WP_166100487.1">
    <property type="nucleotide sequence ID" value="NZ_BMMY01000007.1"/>
</dbReference>
<sequence>MSGARRASIAPILAALLVVATTTVASATTVKTTKYYPYSQNRYFKSTHLKTCFTANLSGRIQVVFSKNTASPATTAFTNYTLVNPTLNVQARNCSTGKLKTMSKWRVKQSWWDYKCSLHASVSAGFPWGISVSATPNCGRTRTANRQTGYGRVAQVTQFNSGAPVHLGSIVRAQSGRCFSAGTTVTAWSGGRSDTFNLRNYKICYSK</sequence>
<keyword evidence="1" id="KW-0732">Signal</keyword>
<evidence type="ECO:0000313" key="2">
    <source>
        <dbReference type="EMBL" id="QNN48320.1"/>
    </source>
</evidence>
<feature type="signal peptide" evidence="1">
    <location>
        <begin position="1"/>
        <end position="27"/>
    </location>
</feature>
<gene>
    <name evidence="2" type="ORF">H9L10_08110</name>
</gene>
<evidence type="ECO:0000256" key="1">
    <source>
        <dbReference type="SAM" id="SignalP"/>
    </source>
</evidence>
<reference evidence="2 3" key="1">
    <citation type="submission" date="2020-08" db="EMBL/GenBank/DDBJ databases">
        <title>Genome sequence of Phycicoccus endophyticus JCM 31784T.</title>
        <authorList>
            <person name="Hyun D.-W."/>
            <person name="Bae J.-W."/>
        </authorList>
    </citation>
    <scope>NUCLEOTIDE SEQUENCE [LARGE SCALE GENOMIC DNA]</scope>
    <source>
        <strain evidence="2 3">JCM 31784</strain>
    </source>
</reference>
<accession>A0A7G9QY95</accession>
<evidence type="ECO:0000313" key="3">
    <source>
        <dbReference type="Proteomes" id="UP000515976"/>
    </source>
</evidence>
<dbReference type="AlphaFoldDB" id="A0A7G9QY95"/>
<dbReference type="KEGG" id="pei:H9L10_08110"/>
<protein>
    <submittedName>
        <fullName evidence="2">Uncharacterized protein</fullName>
    </submittedName>
</protein>
<proteinExistence type="predicted"/>
<name>A0A7G9QY95_9MICO</name>
<feature type="chain" id="PRO_5028819176" evidence="1">
    <location>
        <begin position="28"/>
        <end position="207"/>
    </location>
</feature>
<dbReference type="Proteomes" id="UP000515976">
    <property type="component" value="Chromosome"/>
</dbReference>
<organism evidence="2 3">
    <name type="scientific">Phycicoccus endophyticus</name>
    <dbReference type="NCBI Taxonomy" id="1690220"/>
    <lineage>
        <taxon>Bacteria</taxon>
        <taxon>Bacillati</taxon>
        <taxon>Actinomycetota</taxon>
        <taxon>Actinomycetes</taxon>
        <taxon>Micrococcales</taxon>
        <taxon>Intrasporangiaceae</taxon>
        <taxon>Phycicoccus</taxon>
    </lineage>
</organism>
<keyword evidence="3" id="KW-1185">Reference proteome</keyword>
<dbReference type="EMBL" id="CP060712">
    <property type="protein sequence ID" value="QNN48320.1"/>
    <property type="molecule type" value="Genomic_DNA"/>
</dbReference>